<sequence length="191" mass="21866">MTLLNIALTGALRSGKDATAAYLVHKYGYTRFAFGDELKRYANEIFDVEPNAKPRELYQFFGQAMRERDPDVWVRKCFGKIRMASYAHDRDLALEFTDKPFRTVISDLRQPNEYERCRAEGYVIIRVKAMDGVRINRAVESADTFTLNDLTHDTESHTDGFAVDYEVTNDGSLAELYAQVDEIMDGLVANR</sequence>
<evidence type="ECO:0000313" key="1">
    <source>
        <dbReference type="EMBL" id="NHN31152.1"/>
    </source>
</evidence>
<dbReference type="GO" id="GO:0016301">
    <property type="term" value="F:kinase activity"/>
    <property type="evidence" value="ECO:0007669"/>
    <property type="project" value="UniProtKB-KW"/>
</dbReference>
<dbReference type="InterPro" id="IPR027417">
    <property type="entry name" value="P-loop_NTPase"/>
</dbReference>
<dbReference type="Gene3D" id="3.40.50.300">
    <property type="entry name" value="P-loop containing nucleotide triphosphate hydrolases"/>
    <property type="match status" value="1"/>
</dbReference>
<reference evidence="1" key="1">
    <citation type="submission" date="2020-03" db="EMBL/GenBank/DDBJ databases">
        <title>Draft sequencing of Paenibacilllus sp. S3N08.</title>
        <authorList>
            <person name="Kim D.-U."/>
        </authorList>
    </citation>
    <scope>NUCLEOTIDE SEQUENCE</scope>
    <source>
        <strain evidence="1">S3N08</strain>
    </source>
</reference>
<keyword evidence="1" id="KW-0808">Transferase</keyword>
<keyword evidence="2" id="KW-1185">Reference proteome</keyword>
<dbReference type="EMBL" id="JAAOIW010000005">
    <property type="protein sequence ID" value="NHN31152.1"/>
    <property type="molecule type" value="Genomic_DNA"/>
</dbReference>
<accession>A0ABX0J8G6</accession>
<dbReference type="SUPFAM" id="SSF52540">
    <property type="entry name" value="P-loop containing nucleoside triphosphate hydrolases"/>
    <property type="match status" value="1"/>
</dbReference>
<protein>
    <submittedName>
        <fullName evidence="1">Adenylate kinase</fullName>
    </submittedName>
</protein>
<comment type="caution">
    <text evidence="1">The sequence shown here is derived from an EMBL/GenBank/DDBJ whole genome shotgun (WGS) entry which is preliminary data.</text>
</comment>
<evidence type="ECO:0000313" key="2">
    <source>
        <dbReference type="Proteomes" id="UP001165962"/>
    </source>
</evidence>
<keyword evidence="1" id="KW-0418">Kinase</keyword>
<name>A0ABX0J8G6_9BACL</name>
<dbReference type="Proteomes" id="UP001165962">
    <property type="component" value="Unassembled WGS sequence"/>
</dbReference>
<gene>
    <name evidence="1" type="ORF">G9U52_15035</name>
</gene>
<proteinExistence type="predicted"/>
<organism evidence="1 2">
    <name type="scientific">Paenibacillus agricola</name>
    <dbReference type="NCBI Taxonomy" id="2716264"/>
    <lineage>
        <taxon>Bacteria</taxon>
        <taxon>Bacillati</taxon>
        <taxon>Bacillota</taxon>
        <taxon>Bacilli</taxon>
        <taxon>Bacillales</taxon>
        <taxon>Paenibacillaceae</taxon>
        <taxon>Paenibacillus</taxon>
    </lineage>
</organism>